<protein>
    <recommendedName>
        <fullName evidence="4">Secreted protein</fullName>
    </recommendedName>
</protein>
<dbReference type="RefSeq" id="XP_024667826.1">
    <property type="nucleotide sequence ID" value="XM_024814403.1"/>
</dbReference>
<dbReference type="EMBL" id="KZ559194">
    <property type="protein sequence ID" value="PLB33814.1"/>
    <property type="molecule type" value="Genomic_DNA"/>
</dbReference>
<keyword evidence="1" id="KW-0732">Signal</keyword>
<evidence type="ECO:0000313" key="3">
    <source>
        <dbReference type="Proteomes" id="UP000234585"/>
    </source>
</evidence>
<evidence type="ECO:0000313" key="2">
    <source>
        <dbReference type="EMBL" id="PLB33814.1"/>
    </source>
</evidence>
<evidence type="ECO:0008006" key="4">
    <source>
        <dbReference type="Google" id="ProtNLM"/>
    </source>
</evidence>
<evidence type="ECO:0000256" key="1">
    <source>
        <dbReference type="SAM" id="SignalP"/>
    </source>
</evidence>
<feature type="signal peptide" evidence="1">
    <location>
        <begin position="1"/>
        <end position="23"/>
    </location>
</feature>
<organism evidence="2 3">
    <name type="scientific">Aspergillus candidus</name>
    <dbReference type="NCBI Taxonomy" id="41067"/>
    <lineage>
        <taxon>Eukaryota</taxon>
        <taxon>Fungi</taxon>
        <taxon>Dikarya</taxon>
        <taxon>Ascomycota</taxon>
        <taxon>Pezizomycotina</taxon>
        <taxon>Eurotiomycetes</taxon>
        <taxon>Eurotiomycetidae</taxon>
        <taxon>Eurotiales</taxon>
        <taxon>Aspergillaceae</taxon>
        <taxon>Aspergillus</taxon>
        <taxon>Aspergillus subgen. Circumdati</taxon>
    </lineage>
</organism>
<proteinExistence type="predicted"/>
<reference evidence="2 3" key="1">
    <citation type="submission" date="2017-12" db="EMBL/GenBank/DDBJ databases">
        <authorList>
            <consortium name="DOE Joint Genome Institute"/>
            <person name="Haridas S."/>
            <person name="Kjaerbolling I."/>
            <person name="Vesth T.C."/>
            <person name="Frisvad J.C."/>
            <person name="Nybo J.L."/>
            <person name="Theobald S."/>
            <person name="Kuo A."/>
            <person name="Bowyer P."/>
            <person name="Matsuda Y."/>
            <person name="Mondo S."/>
            <person name="Lyhne E.K."/>
            <person name="Kogle M.E."/>
            <person name="Clum A."/>
            <person name="Lipzen A."/>
            <person name="Salamov A."/>
            <person name="Ngan C.Y."/>
            <person name="Daum C."/>
            <person name="Chiniquy J."/>
            <person name="Barry K."/>
            <person name="LaButti K."/>
            <person name="Simmons B.A."/>
            <person name="Magnuson J.K."/>
            <person name="Mortensen U.H."/>
            <person name="Larsen T.O."/>
            <person name="Grigoriev I.V."/>
            <person name="Baker S.E."/>
            <person name="Andersen M.R."/>
            <person name="Nordberg H.P."/>
            <person name="Cantor M.N."/>
            <person name="Hua S.X."/>
        </authorList>
    </citation>
    <scope>NUCLEOTIDE SEQUENCE [LARGE SCALE GENOMIC DNA]</scope>
    <source>
        <strain evidence="2 3">CBS 102.13</strain>
    </source>
</reference>
<dbReference type="GeneID" id="36521563"/>
<keyword evidence="3" id="KW-1185">Reference proteome</keyword>
<accession>A0A2I2EZL1</accession>
<feature type="non-terminal residue" evidence="2">
    <location>
        <position position="1"/>
    </location>
</feature>
<dbReference type="Proteomes" id="UP000234585">
    <property type="component" value="Unassembled WGS sequence"/>
</dbReference>
<dbReference type="AlphaFoldDB" id="A0A2I2EZL1"/>
<name>A0A2I2EZL1_ASPCN</name>
<sequence>MHRSKLFASGLLVIALFPLRFLNIPCNYENQINRIQKVQERRKWKGVETSPGREWKTVESGKLDPNGAEQRRSCWIVVEENSMNNFLSFSPPPSPTDLFFFLHFFTSLSPSPSISLSAV</sequence>
<feature type="chain" id="PRO_5014157386" description="Secreted protein" evidence="1">
    <location>
        <begin position="24"/>
        <end position="119"/>
    </location>
</feature>
<gene>
    <name evidence="2" type="ORF">BDW47DRAFT_113382</name>
</gene>